<dbReference type="InterPro" id="IPR010979">
    <property type="entry name" value="Ribosomal_uS13-like_H2TH"/>
</dbReference>
<evidence type="ECO:0000313" key="19">
    <source>
        <dbReference type="Proteomes" id="UP000483286"/>
    </source>
</evidence>
<dbReference type="EC" id="3.2.2.23" evidence="15"/>
<dbReference type="InterPro" id="IPR015887">
    <property type="entry name" value="DNA_glyclase_Znf_dom_DNA_BS"/>
</dbReference>
<comment type="subunit">
    <text evidence="3 15">Monomer.</text>
</comment>
<dbReference type="EMBL" id="WQLB01000004">
    <property type="protein sequence ID" value="MVN86124.1"/>
    <property type="molecule type" value="Genomic_DNA"/>
</dbReference>
<feature type="active site" description="Proton donor; for delta-elimination activity" evidence="15">
    <location>
        <position position="262"/>
    </location>
</feature>
<dbReference type="GO" id="GO:0003684">
    <property type="term" value="F:damaged DNA binding"/>
    <property type="evidence" value="ECO:0007669"/>
    <property type="project" value="InterPro"/>
</dbReference>
<gene>
    <name evidence="15" type="primary">mutM</name>
    <name evidence="15" type="synonym">fpg</name>
    <name evidence="18" type="ORF">GO986_05040</name>
</gene>
<keyword evidence="12 15" id="KW-0511">Multifunctional enzyme</keyword>
<evidence type="ECO:0000256" key="15">
    <source>
        <dbReference type="HAMAP-Rule" id="MF_00103"/>
    </source>
</evidence>
<dbReference type="SUPFAM" id="SSF46946">
    <property type="entry name" value="S13-like H2TH domain"/>
    <property type="match status" value="1"/>
</dbReference>
<dbReference type="HAMAP" id="MF_00103">
    <property type="entry name" value="Fapy_DNA_glycosyl"/>
    <property type="match status" value="1"/>
</dbReference>
<sequence length="279" mass="30619">MPELPEVETTRRKIEPLLLGRTILEVAHDAPHKYRNTHLAQGRRVTGLSRRGKYLLLHLAEQSAAQDEPHNLELLVHLGMTGGFRLESGKHTRVTFKTDAGELYFDDARRFGKVAVVPRGDYAGHPTLAAMGPEPLSEDFREDDFVRLAADCGPVKPWLLSQKPVSGVGNIYADESLWAAQIHPAQTRLTADEAGRLYRAVREVMGRAVEAGGSSLGDGVGNYRQHDGAPGEFQHQHHAYGRGGQPCDRCGTTIEKIVLGQRGTHFCPQCQPLRPVGAA</sequence>
<keyword evidence="5 15" id="KW-0227">DNA damage</keyword>
<feature type="active site" description="Proton donor" evidence="15">
    <location>
        <position position="3"/>
    </location>
</feature>
<evidence type="ECO:0000256" key="11">
    <source>
        <dbReference type="ARBA" id="ARBA00023239"/>
    </source>
</evidence>
<comment type="caution">
    <text evidence="15">Lacks conserved residue(s) required for the propagation of feature annotation.</text>
</comment>
<comment type="catalytic activity">
    <reaction evidence="14 15">
        <text>2'-deoxyribonucleotide-(2'-deoxyribose 5'-phosphate)-2'-deoxyribonucleotide-DNA = a 3'-end 2'-deoxyribonucleotide-(2,3-dehydro-2,3-deoxyribose 5'-phosphate)-DNA + a 5'-end 5'-phospho-2'-deoxyribonucleoside-DNA + H(+)</text>
        <dbReference type="Rhea" id="RHEA:66592"/>
        <dbReference type="Rhea" id="RHEA-COMP:13180"/>
        <dbReference type="Rhea" id="RHEA-COMP:16897"/>
        <dbReference type="Rhea" id="RHEA-COMP:17067"/>
        <dbReference type="ChEBI" id="CHEBI:15378"/>
        <dbReference type="ChEBI" id="CHEBI:136412"/>
        <dbReference type="ChEBI" id="CHEBI:157695"/>
        <dbReference type="ChEBI" id="CHEBI:167181"/>
        <dbReference type="EC" id="4.2.99.18"/>
    </reaction>
</comment>
<dbReference type="CDD" id="cd08966">
    <property type="entry name" value="EcFpg-like_N"/>
    <property type="match status" value="1"/>
</dbReference>
<dbReference type="NCBIfam" id="TIGR00577">
    <property type="entry name" value="fpg"/>
    <property type="match status" value="1"/>
</dbReference>
<protein>
    <recommendedName>
        <fullName evidence="15">Formamidopyrimidine-DNA glycosylase</fullName>
        <shortName evidence="15">Fapy-DNA glycosylase</shortName>
        <ecNumber evidence="15">3.2.2.23</ecNumber>
    </recommendedName>
    <alternativeName>
        <fullName evidence="15">DNA-(apurinic or apyrimidinic site) lyase MutM</fullName>
        <shortName evidence="15">AP lyase MutM</shortName>
        <ecNumber evidence="15">4.2.99.18</ecNumber>
    </alternativeName>
</protein>
<keyword evidence="4 15" id="KW-0479">Metal-binding</keyword>
<dbReference type="SMART" id="SM00898">
    <property type="entry name" value="Fapy_DNA_glyco"/>
    <property type="match status" value="1"/>
</dbReference>
<dbReference type="Pfam" id="PF01149">
    <property type="entry name" value="Fapy_DNA_glyco"/>
    <property type="match status" value="1"/>
</dbReference>
<dbReference type="Pfam" id="PF06827">
    <property type="entry name" value="zf-FPG_IleRS"/>
    <property type="match status" value="1"/>
</dbReference>
<evidence type="ECO:0000256" key="9">
    <source>
        <dbReference type="ARBA" id="ARBA00023125"/>
    </source>
</evidence>
<feature type="active site" description="Proton donor; for beta-elimination activity" evidence="15">
    <location>
        <position position="53"/>
    </location>
</feature>
<dbReference type="SMART" id="SM01232">
    <property type="entry name" value="H2TH"/>
    <property type="match status" value="1"/>
</dbReference>
<evidence type="ECO:0000256" key="12">
    <source>
        <dbReference type="ARBA" id="ARBA00023268"/>
    </source>
</evidence>
<organism evidence="18 19">
    <name type="scientific">Deinococcus arboris</name>
    <dbReference type="NCBI Taxonomy" id="2682977"/>
    <lineage>
        <taxon>Bacteria</taxon>
        <taxon>Thermotogati</taxon>
        <taxon>Deinococcota</taxon>
        <taxon>Deinococci</taxon>
        <taxon>Deinococcales</taxon>
        <taxon>Deinococcaceae</taxon>
        <taxon>Deinococcus</taxon>
    </lineage>
</organism>
<proteinExistence type="inferred from homology"/>
<keyword evidence="7 15" id="KW-0378">Hydrolase</keyword>
<evidence type="ECO:0000313" key="18">
    <source>
        <dbReference type="EMBL" id="MVN86124.1"/>
    </source>
</evidence>
<evidence type="ECO:0000256" key="2">
    <source>
        <dbReference type="ARBA" id="ARBA00009409"/>
    </source>
</evidence>
<dbReference type="SUPFAM" id="SSF81624">
    <property type="entry name" value="N-terminal domain of MutM-like DNA repair proteins"/>
    <property type="match status" value="1"/>
</dbReference>
<dbReference type="InterPro" id="IPR020629">
    <property type="entry name" value="FPG_Glyclase"/>
</dbReference>
<dbReference type="Proteomes" id="UP000483286">
    <property type="component" value="Unassembled WGS sequence"/>
</dbReference>
<evidence type="ECO:0000256" key="10">
    <source>
        <dbReference type="ARBA" id="ARBA00023204"/>
    </source>
</evidence>
<dbReference type="NCBIfam" id="NF011386">
    <property type="entry name" value="PRK14811.1"/>
    <property type="match status" value="1"/>
</dbReference>
<evidence type="ECO:0000256" key="8">
    <source>
        <dbReference type="ARBA" id="ARBA00022833"/>
    </source>
</evidence>
<dbReference type="InterPro" id="IPR000214">
    <property type="entry name" value="Znf_DNA_glyclase/AP_lyase"/>
</dbReference>
<keyword evidence="13 15" id="KW-0326">Glycosidase</keyword>
<dbReference type="RefSeq" id="WP_157458160.1">
    <property type="nucleotide sequence ID" value="NZ_WQLB01000004.1"/>
</dbReference>
<dbReference type="NCBIfam" id="NF002211">
    <property type="entry name" value="PRK01103.1"/>
    <property type="match status" value="1"/>
</dbReference>
<evidence type="ECO:0000256" key="3">
    <source>
        <dbReference type="ARBA" id="ARBA00011245"/>
    </source>
</evidence>
<comment type="cofactor">
    <cofactor evidence="15">
        <name>Zn(2+)</name>
        <dbReference type="ChEBI" id="CHEBI:29105"/>
    </cofactor>
    <text evidence="15">Binds 1 zinc ion per subunit.</text>
</comment>
<evidence type="ECO:0000256" key="5">
    <source>
        <dbReference type="ARBA" id="ARBA00022763"/>
    </source>
</evidence>
<evidence type="ECO:0000256" key="13">
    <source>
        <dbReference type="ARBA" id="ARBA00023295"/>
    </source>
</evidence>
<comment type="caution">
    <text evidence="18">The sequence shown here is derived from an EMBL/GenBank/DDBJ whole genome shotgun (WGS) entry which is preliminary data.</text>
</comment>
<keyword evidence="10 15" id="KW-0234">DNA repair</keyword>
<comment type="similarity">
    <text evidence="2 15">Belongs to the FPG family.</text>
</comment>
<feature type="binding site" evidence="15">
    <location>
        <position position="91"/>
    </location>
    <ligand>
        <name>DNA</name>
        <dbReference type="ChEBI" id="CHEBI:16991"/>
    </ligand>
</feature>
<evidence type="ECO:0000256" key="4">
    <source>
        <dbReference type="ARBA" id="ARBA00022723"/>
    </source>
</evidence>
<feature type="binding site" evidence="15">
    <location>
        <position position="109"/>
    </location>
    <ligand>
        <name>DNA</name>
        <dbReference type="ChEBI" id="CHEBI:16991"/>
    </ligand>
</feature>
<dbReference type="AlphaFoldDB" id="A0A7C9MQ19"/>
<dbReference type="PROSITE" id="PS51068">
    <property type="entry name" value="FPG_CAT"/>
    <property type="match status" value="1"/>
</dbReference>
<feature type="active site" description="Schiff-base intermediate with DNA" evidence="15">
    <location>
        <position position="2"/>
    </location>
</feature>
<dbReference type="GO" id="GO:0034039">
    <property type="term" value="F:8-oxo-7,8-dihydroguanine DNA N-glycosylase activity"/>
    <property type="evidence" value="ECO:0007669"/>
    <property type="project" value="TreeGrafter"/>
</dbReference>
<keyword evidence="19" id="KW-1185">Reference proteome</keyword>
<dbReference type="EC" id="4.2.99.18" evidence="15"/>
<reference evidence="18 19" key="1">
    <citation type="submission" date="2019-12" db="EMBL/GenBank/DDBJ databases">
        <title>Deinococcus sp. HMF7620 Genome sequencing and assembly.</title>
        <authorList>
            <person name="Kang H."/>
            <person name="Kim H."/>
            <person name="Joh K."/>
        </authorList>
    </citation>
    <scope>NUCLEOTIDE SEQUENCE [LARGE SCALE GENOMIC DNA]</scope>
    <source>
        <strain evidence="18 19">HMF7620</strain>
    </source>
</reference>
<dbReference type="PANTHER" id="PTHR22993:SF9">
    <property type="entry name" value="FORMAMIDOPYRIMIDINE-DNA GLYCOSYLASE"/>
    <property type="match status" value="1"/>
</dbReference>
<feature type="domain" description="Formamidopyrimidine-DNA glycosylase catalytic" evidence="17">
    <location>
        <begin position="2"/>
        <end position="112"/>
    </location>
</feature>
<dbReference type="PROSITE" id="PS51066">
    <property type="entry name" value="ZF_FPG_2"/>
    <property type="match status" value="1"/>
</dbReference>
<dbReference type="InterPro" id="IPR010663">
    <property type="entry name" value="Znf_FPG/IleRS"/>
</dbReference>
<evidence type="ECO:0000256" key="6">
    <source>
        <dbReference type="ARBA" id="ARBA00022771"/>
    </source>
</evidence>
<dbReference type="GO" id="GO:0140078">
    <property type="term" value="F:class I DNA-(apurinic or apyrimidinic site) endonuclease activity"/>
    <property type="evidence" value="ECO:0007669"/>
    <property type="project" value="UniProtKB-EC"/>
</dbReference>
<dbReference type="InterPro" id="IPR012319">
    <property type="entry name" value="FPG_cat"/>
</dbReference>
<keyword evidence="9 15" id="KW-0238">DNA-binding</keyword>
<evidence type="ECO:0000259" key="17">
    <source>
        <dbReference type="PROSITE" id="PS51068"/>
    </source>
</evidence>
<dbReference type="FunFam" id="1.10.8.50:FF:000003">
    <property type="entry name" value="Formamidopyrimidine-DNA glycosylase"/>
    <property type="match status" value="1"/>
</dbReference>
<accession>A0A7C9MQ19</accession>
<evidence type="ECO:0000256" key="14">
    <source>
        <dbReference type="ARBA" id="ARBA00044632"/>
    </source>
</evidence>
<evidence type="ECO:0000256" key="1">
    <source>
        <dbReference type="ARBA" id="ARBA00001668"/>
    </source>
</evidence>
<dbReference type="PANTHER" id="PTHR22993">
    <property type="entry name" value="FORMAMIDOPYRIMIDINE-DNA GLYCOSYLASE"/>
    <property type="match status" value="1"/>
</dbReference>
<dbReference type="GO" id="GO:0006284">
    <property type="term" value="P:base-excision repair"/>
    <property type="evidence" value="ECO:0007669"/>
    <property type="project" value="InterPro"/>
</dbReference>
<feature type="domain" description="FPG-type" evidence="16">
    <location>
        <begin position="238"/>
        <end position="272"/>
    </location>
</feature>
<dbReference type="Gene3D" id="3.20.190.10">
    <property type="entry name" value="MutM-like, N-terminal"/>
    <property type="match status" value="1"/>
</dbReference>
<dbReference type="Pfam" id="PF06831">
    <property type="entry name" value="H2TH"/>
    <property type="match status" value="1"/>
</dbReference>
<dbReference type="GO" id="GO:0008270">
    <property type="term" value="F:zinc ion binding"/>
    <property type="evidence" value="ECO:0007669"/>
    <property type="project" value="UniProtKB-UniRule"/>
</dbReference>
<dbReference type="SUPFAM" id="SSF57716">
    <property type="entry name" value="Glucocorticoid receptor-like (DNA-binding domain)"/>
    <property type="match status" value="1"/>
</dbReference>
<comment type="catalytic activity">
    <reaction evidence="1 15">
        <text>Hydrolysis of DNA containing ring-opened 7-methylguanine residues, releasing 2,6-diamino-4-hydroxy-5-(N-methyl)formamidopyrimidine.</text>
        <dbReference type="EC" id="3.2.2.23"/>
    </reaction>
</comment>
<comment type="function">
    <text evidence="15">Involved in base excision repair of DNA damaged by oxidation or by mutagenic agents. Acts as DNA glycosylase that recognizes and removes damaged bases. Has a preference for oxidized purines, such as 7,8-dihydro-8-oxoguanine (8-oxoG). Has AP (apurinic/apyrimidinic) lyase activity and introduces nicks in the DNA strand. Cleaves the DNA backbone by beta-delta elimination to generate a single-strand break at the site of the removed base with both 3'- and 5'-phosphates.</text>
</comment>
<name>A0A7C9MQ19_9DEIO</name>
<dbReference type="InterPro" id="IPR035937">
    <property type="entry name" value="FPG_N"/>
</dbReference>
<keyword evidence="6 15" id="KW-0863">Zinc-finger</keyword>
<dbReference type="PROSITE" id="PS01242">
    <property type="entry name" value="ZF_FPG_1"/>
    <property type="match status" value="1"/>
</dbReference>
<dbReference type="Gene3D" id="1.10.8.50">
    <property type="match status" value="1"/>
</dbReference>
<evidence type="ECO:0000259" key="16">
    <source>
        <dbReference type="PROSITE" id="PS51066"/>
    </source>
</evidence>
<keyword evidence="8 15" id="KW-0862">Zinc</keyword>
<dbReference type="InterPro" id="IPR015886">
    <property type="entry name" value="H2TH_FPG"/>
</dbReference>
<keyword evidence="11 15" id="KW-0456">Lyase</keyword>
<evidence type="ECO:0000256" key="7">
    <source>
        <dbReference type="ARBA" id="ARBA00022801"/>
    </source>
</evidence>